<dbReference type="AlphaFoldDB" id="A0A8T0YHZ4"/>
<reference evidence="3" key="1">
    <citation type="submission" date="2018-10" db="EMBL/GenBank/DDBJ databases">
        <title>Effector identification in a new, highly contiguous assembly of the strawberry crown rot pathogen Phytophthora cactorum.</title>
        <authorList>
            <person name="Armitage A.D."/>
            <person name="Nellist C.F."/>
            <person name="Bates H."/>
            <person name="Vickerstaff R.J."/>
            <person name="Harrison R.J."/>
        </authorList>
    </citation>
    <scope>NUCLEOTIDE SEQUENCE</scope>
    <source>
        <strain evidence="3">15-7</strain>
    </source>
</reference>
<evidence type="ECO:0000313" key="3">
    <source>
        <dbReference type="EMBL" id="KAG2844182.1"/>
    </source>
</evidence>
<organism evidence="3 4">
    <name type="scientific">Phytophthora cactorum</name>
    <dbReference type="NCBI Taxonomy" id="29920"/>
    <lineage>
        <taxon>Eukaryota</taxon>
        <taxon>Sar</taxon>
        <taxon>Stramenopiles</taxon>
        <taxon>Oomycota</taxon>
        <taxon>Peronosporomycetes</taxon>
        <taxon>Peronosporales</taxon>
        <taxon>Peronosporaceae</taxon>
        <taxon>Phytophthora</taxon>
    </lineage>
</organism>
<feature type="region of interest" description="Disordered" evidence="1">
    <location>
        <begin position="174"/>
        <end position="211"/>
    </location>
</feature>
<feature type="signal peptide" evidence="2">
    <location>
        <begin position="1"/>
        <end position="28"/>
    </location>
</feature>
<name>A0A8T0YHZ4_9STRA</name>
<evidence type="ECO:0008006" key="5">
    <source>
        <dbReference type="Google" id="ProtNLM"/>
    </source>
</evidence>
<gene>
    <name evidence="3" type="ORF">PC113_g18443</name>
</gene>
<comment type="caution">
    <text evidence="3">The sequence shown here is derived from an EMBL/GenBank/DDBJ whole genome shotgun (WGS) entry which is preliminary data.</text>
</comment>
<feature type="chain" id="PRO_5035844587" description="LysM domain-containing protein" evidence="2">
    <location>
        <begin position="29"/>
        <end position="287"/>
    </location>
</feature>
<dbReference type="Proteomes" id="UP000735874">
    <property type="component" value="Unassembled WGS sequence"/>
</dbReference>
<evidence type="ECO:0000256" key="1">
    <source>
        <dbReference type="SAM" id="MobiDB-lite"/>
    </source>
</evidence>
<proteinExistence type="predicted"/>
<keyword evidence="2" id="KW-0732">Signal</keyword>
<evidence type="ECO:0000256" key="2">
    <source>
        <dbReference type="SAM" id="SignalP"/>
    </source>
</evidence>
<dbReference type="EMBL" id="RCMG01000866">
    <property type="protein sequence ID" value="KAG2844182.1"/>
    <property type="molecule type" value="Genomic_DNA"/>
</dbReference>
<evidence type="ECO:0000313" key="4">
    <source>
        <dbReference type="Proteomes" id="UP000735874"/>
    </source>
</evidence>
<protein>
    <recommendedName>
        <fullName evidence="5">LysM domain-containing protein</fullName>
    </recommendedName>
</protein>
<sequence>MQVSSPQLRLLSLQRLLSAIILMNIACAHDGEDGKWRLLTNSEDKNCSNIVYVSMWGVKCPASESCTLDIQDDDEGNELELYSTYCTELDEEPADIVAYLADGECHPYKTSHFKVVQSGDTVSVIRSWYGCDYEYWNETWAGDINTEINMGKCFTPPGDGSSWKAFLITNNSSTSSTTKITSTSEPVSTDTSNSTDASSSSSSHGTSATTGTSISPAMTFGARLRLCFAARWRWENSDFESGKTCASSTQYLLVSFSISFPTLFKHFEIGKAVVIFMATQHQDLITK</sequence>
<accession>A0A8T0YHZ4</accession>